<dbReference type="Pfam" id="PF02924">
    <property type="entry name" value="HDPD"/>
    <property type="match status" value="1"/>
</dbReference>
<dbReference type="EMBL" id="CP023315">
    <property type="protein sequence ID" value="ATC34160.1"/>
    <property type="molecule type" value="Genomic_DNA"/>
</dbReference>
<evidence type="ECO:0000313" key="2">
    <source>
        <dbReference type="Proteomes" id="UP000217311"/>
    </source>
</evidence>
<name>A0A290MQ89_CAUVI</name>
<protein>
    <submittedName>
        <fullName evidence="1">Head decoration protein</fullName>
    </submittedName>
</protein>
<organism evidence="1 2">
    <name type="scientific">Caulobacter vibrioides</name>
    <name type="common">Caulobacter crescentus</name>
    <dbReference type="NCBI Taxonomy" id="155892"/>
    <lineage>
        <taxon>Bacteria</taxon>
        <taxon>Pseudomonadati</taxon>
        <taxon>Pseudomonadota</taxon>
        <taxon>Alphaproteobacteria</taxon>
        <taxon>Caulobacterales</taxon>
        <taxon>Caulobacteraceae</taxon>
        <taxon>Caulobacter</taxon>
    </lineage>
</organism>
<reference evidence="2" key="1">
    <citation type="submission" date="2017-09" db="EMBL/GenBank/DDBJ databases">
        <title>Genome evolution observed in wild isolates of Caulobacter crescentus.</title>
        <authorList>
            <person name="Ely B."/>
            <person name="Wilson K."/>
            <person name="Scott D."/>
        </authorList>
    </citation>
    <scope>NUCLEOTIDE SEQUENCE [LARGE SCALE GENOMIC DNA]</scope>
    <source>
        <strain evidence="2">CB13b1a</strain>
    </source>
</reference>
<proteinExistence type="predicted"/>
<dbReference type="RefSeq" id="WP_096053510.1">
    <property type="nucleotide sequence ID" value="NZ_CP023315.3"/>
</dbReference>
<accession>A0A290MQ89</accession>
<dbReference type="AlphaFoldDB" id="A0A290MQ89"/>
<dbReference type="InterPro" id="IPR004195">
    <property type="entry name" value="Head_decoration_D"/>
</dbReference>
<sequence>MSVMTERRSAGEHIISEAPGALSRDTIVIAPNQDLLAGQVLGQVTIGALTATLTAEAGNTGNGAAPTITVAVGTPIGAYKMRIIEPAANAGSFVISDPGGVDIGHGVVGAAFNIGGLSGTFPDGATDYVAGDAWTMLVADAAHVNEGQYKPHDPAATDGTQVATAILFAPVKTAVGVTQKAVVHNLNCEVKAALLAWNGHTTNQKNAALASLRTQGVKAR</sequence>
<evidence type="ECO:0000313" key="1">
    <source>
        <dbReference type="EMBL" id="ATC34160.1"/>
    </source>
</evidence>
<gene>
    <name evidence="1" type="ORF">CA606_18495</name>
</gene>
<dbReference type="Proteomes" id="UP000217311">
    <property type="component" value="Chromosome"/>
</dbReference>